<keyword evidence="1" id="KW-1133">Transmembrane helix</keyword>
<proteinExistence type="predicted"/>
<gene>
    <name evidence="3" type="ORF">SAMN05216275_14844</name>
</gene>
<accession>A0A1I4EAQ8</accession>
<keyword evidence="1" id="KW-0812">Transmembrane</keyword>
<dbReference type="GeneID" id="96303319"/>
<keyword evidence="3" id="KW-0255">Endonuclease</keyword>
<dbReference type="Proteomes" id="UP000199111">
    <property type="component" value="Unassembled WGS sequence"/>
</dbReference>
<dbReference type="GO" id="GO:0004519">
    <property type="term" value="F:endonuclease activity"/>
    <property type="evidence" value="ECO:0007669"/>
    <property type="project" value="UniProtKB-KW"/>
</dbReference>
<dbReference type="AlphaFoldDB" id="A0A1I4EAQ8"/>
<dbReference type="Gene3D" id="3.60.10.10">
    <property type="entry name" value="Endonuclease/exonuclease/phosphatase"/>
    <property type="match status" value="1"/>
</dbReference>
<protein>
    <submittedName>
        <fullName evidence="3">Metal-dependent hydrolase, endonuclease/exonuclease/phosphatase family</fullName>
    </submittedName>
</protein>
<evidence type="ECO:0000256" key="1">
    <source>
        <dbReference type="SAM" id="Phobius"/>
    </source>
</evidence>
<name>A0A1I4EAQ8_9ACTN</name>
<dbReference type="RefSeq" id="WP_093891832.1">
    <property type="nucleotide sequence ID" value="NZ_FOQY01000048.1"/>
</dbReference>
<feature type="domain" description="Endonuclease/exonuclease/phosphatase" evidence="2">
    <location>
        <begin position="124"/>
        <end position="332"/>
    </location>
</feature>
<dbReference type="InterPro" id="IPR005135">
    <property type="entry name" value="Endo/exonuclease/phosphatase"/>
</dbReference>
<keyword evidence="1" id="KW-0472">Membrane</keyword>
<reference evidence="4" key="1">
    <citation type="submission" date="2016-10" db="EMBL/GenBank/DDBJ databases">
        <authorList>
            <person name="Varghese N."/>
            <person name="Submissions S."/>
        </authorList>
    </citation>
    <scope>NUCLEOTIDE SEQUENCE [LARGE SCALE GENOMIC DNA]</scope>
    <source>
        <strain evidence="4">CGMCC 4.2126</strain>
    </source>
</reference>
<evidence type="ECO:0000259" key="2">
    <source>
        <dbReference type="Pfam" id="PF03372"/>
    </source>
</evidence>
<keyword evidence="4" id="KW-1185">Reference proteome</keyword>
<evidence type="ECO:0000313" key="4">
    <source>
        <dbReference type="Proteomes" id="UP000199111"/>
    </source>
</evidence>
<keyword evidence="3" id="KW-0269">Exonuclease</keyword>
<keyword evidence="3" id="KW-0540">Nuclease</keyword>
<feature type="transmembrane region" description="Helical" evidence="1">
    <location>
        <begin position="33"/>
        <end position="51"/>
    </location>
</feature>
<evidence type="ECO:0000313" key="3">
    <source>
        <dbReference type="EMBL" id="SFL02868.1"/>
    </source>
</evidence>
<dbReference type="SUPFAM" id="SSF56219">
    <property type="entry name" value="DNase I-like"/>
    <property type="match status" value="1"/>
</dbReference>
<dbReference type="GO" id="GO:0004527">
    <property type="term" value="F:exonuclease activity"/>
    <property type="evidence" value="ECO:0007669"/>
    <property type="project" value="UniProtKB-KW"/>
</dbReference>
<feature type="transmembrane region" description="Helical" evidence="1">
    <location>
        <begin position="57"/>
        <end position="79"/>
    </location>
</feature>
<dbReference type="Pfam" id="PF03372">
    <property type="entry name" value="Exo_endo_phos"/>
    <property type="match status" value="1"/>
</dbReference>
<dbReference type="EMBL" id="FOQY01000048">
    <property type="protein sequence ID" value="SFL02868.1"/>
    <property type="molecule type" value="Genomic_DNA"/>
</dbReference>
<keyword evidence="3" id="KW-0378">Hydrolase</keyword>
<organism evidence="3 4">
    <name type="scientific">Streptosporangium canum</name>
    <dbReference type="NCBI Taxonomy" id="324952"/>
    <lineage>
        <taxon>Bacteria</taxon>
        <taxon>Bacillati</taxon>
        <taxon>Actinomycetota</taxon>
        <taxon>Actinomycetes</taxon>
        <taxon>Streptosporangiales</taxon>
        <taxon>Streptosporangiaceae</taxon>
        <taxon>Streptosporangium</taxon>
    </lineage>
</organism>
<dbReference type="InterPro" id="IPR036691">
    <property type="entry name" value="Endo/exonu/phosph_ase_sf"/>
</dbReference>
<feature type="transmembrane region" description="Helical" evidence="1">
    <location>
        <begin position="86"/>
        <end position="108"/>
    </location>
</feature>
<sequence>MHDEEITTVTTVSPVSAESAVVPRGRRRRWVSVLAWLVVSPFAVWAVLRLIPADVHFRWVQLVAFTPYVALASVVAPLVALASRRWAALAASLAVTATLAACVVPRALPDGGRTTSSGPALRILSANLEVGGVPPSALVDLVRRLRPDVLALQELTPSAAEGLRQAGLATLLPYKAELALEGPRGSGVYARHAITPGQAIEYGFGQTVATVEVPGAGPVGVVSVHPCAPSDETGYPCWADGLAALPRPGGAVQVLAGDFNATLDHARIRDLLGAGYRDAAGATGDGLTTTWPFRSRQFNGFGIPTVTIDHILADRRAGVRSFGVHRLPDTDHRAVYAELVLPRR</sequence>